<evidence type="ECO:0000313" key="4">
    <source>
        <dbReference type="Proteomes" id="UP000020773"/>
    </source>
</evidence>
<keyword evidence="1" id="KW-0732">Signal</keyword>
<evidence type="ECO:0000313" key="3">
    <source>
        <dbReference type="EMBL" id="EXY90069.1"/>
    </source>
</evidence>
<proteinExistence type="predicted"/>
<dbReference type="RefSeq" id="WP_032597056.1">
    <property type="nucleotide sequence ID" value="NZ_JGDB01000200.1"/>
</dbReference>
<reference evidence="3 4" key="1">
    <citation type="submission" date="2014-02" db="EMBL/GenBank/DDBJ databases">
        <authorList>
            <person name="Sears C."/>
            <person name="Carroll K."/>
            <person name="Sack B.R."/>
            <person name="Qadri F."/>
            <person name="Myers L.L."/>
            <person name="Chung G.-T."/>
            <person name="Escheverria P."/>
            <person name="Fraser C.M."/>
            <person name="Sadzewicz L."/>
            <person name="Shefchek K.A."/>
            <person name="Tallon L."/>
            <person name="Das S.P."/>
            <person name="Daugherty S."/>
            <person name="Mongodin E.F."/>
        </authorList>
    </citation>
    <scope>NUCLEOTIDE SEQUENCE [LARGE SCALE GENOMIC DNA]</scope>
    <source>
        <strain evidence="4">3998T(B)3</strain>
    </source>
</reference>
<dbReference type="PATRIC" id="fig|1339316.3.peg.3091"/>
<protein>
    <recommendedName>
        <fullName evidence="2">Putative beta-lactamase-inhibitor-like PepSY-like domain-containing protein</fullName>
    </recommendedName>
</protein>
<dbReference type="AlphaFoldDB" id="A0A015U085"/>
<sequence>MKLKMYFLLLALGALGLQSCNDDDDHLSSVPTELKNAFTEKYPSVNNEKWETKGNYYIAEFRQQNYETSAWFTPNGVWQMTETDLPYQALPAAVKSAFESSEYAKWKVDDVDMLERPDMEKVYVIEVESGKQEFDLYYSEEGILVKSVADTDNDSENYLPAEIPAAIETFIKKQYPNARLVEIEVEHGMTEVDIIDGNISKEIVFNSSNEWISTSWDVRRNELPETVTHAIASSEKYAGYQIDDADFVETPDEGEYYLVELEKGELEVKVKVNAEGEFI</sequence>
<name>A0A015U085_BACFG</name>
<feature type="chain" id="PRO_5001479567" description="Putative beta-lactamase-inhibitor-like PepSY-like domain-containing protein" evidence="1">
    <location>
        <begin position="20"/>
        <end position="279"/>
    </location>
</feature>
<dbReference type="PROSITE" id="PS51257">
    <property type="entry name" value="PROKAR_LIPOPROTEIN"/>
    <property type="match status" value="1"/>
</dbReference>
<dbReference type="InterPro" id="IPR021533">
    <property type="entry name" value="PepSY-like"/>
</dbReference>
<accession>A0A015U085</accession>
<feature type="signal peptide" evidence="1">
    <location>
        <begin position="1"/>
        <end position="19"/>
    </location>
</feature>
<dbReference type="Gene3D" id="3.10.450.360">
    <property type="match status" value="2"/>
</dbReference>
<dbReference type="Proteomes" id="UP000020773">
    <property type="component" value="Unassembled WGS sequence"/>
</dbReference>
<feature type="domain" description="Putative beta-lactamase-inhibitor-like PepSY-like" evidence="2">
    <location>
        <begin position="55"/>
        <end position="145"/>
    </location>
</feature>
<organism evidence="3 4">
    <name type="scientific">Bacteroides fragilis str. 3998T(B)3</name>
    <dbReference type="NCBI Taxonomy" id="1339316"/>
    <lineage>
        <taxon>Bacteria</taxon>
        <taxon>Pseudomonadati</taxon>
        <taxon>Bacteroidota</taxon>
        <taxon>Bacteroidia</taxon>
        <taxon>Bacteroidales</taxon>
        <taxon>Bacteroidaceae</taxon>
        <taxon>Bacteroides</taxon>
    </lineage>
</organism>
<dbReference type="Pfam" id="PF11396">
    <property type="entry name" value="PepSY_like"/>
    <property type="match status" value="2"/>
</dbReference>
<dbReference type="EMBL" id="JGDB01000200">
    <property type="protein sequence ID" value="EXY90069.1"/>
    <property type="molecule type" value="Genomic_DNA"/>
</dbReference>
<feature type="domain" description="Putative beta-lactamase-inhibitor-like PepSY-like" evidence="2">
    <location>
        <begin position="191"/>
        <end position="279"/>
    </location>
</feature>
<evidence type="ECO:0000259" key="2">
    <source>
        <dbReference type="Pfam" id="PF11396"/>
    </source>
</evidence>
<evidence type="ECO:0000256" key="1">
    <source>
        <dbReference type="SAM" id="SignalP"/>
    </source>
</evidence>
<gene>
    <name evidence="3" type="ORF">M125_3253</name>
</gene>
<comment type="caution">
    <text evidence="3">The sequence shown here is derived from an EMBL/GenBank/DDBJ whole genome shotgun (WGS) entry which is preliminary data.</text>
</comment>
<dbReference type="SUPFAM" id="SSF160574">
    <property type="entry name" value="BT0923-like"/>
    <property type="match status" value="2"/>
</dbReference>